<sequence length="1135" mass="125287">MGGPDAWLAPPSPSLVKVWSADGEFRGTGFFIAARTVVTCAHVVEHDEHVIIGWSGPDLPGRVLVRDPPARSGTRYYPAPDIAFIGVETLDNPHVFMDPSAVGRDLKEFFIEGFSTLNPTGGVALERRLVPVLGESDRYQLLSDAHIVPGMSGSPVVEREGSENVRGMLKSGKLAQGNSAYMIPTWEIKKAFRLNKAVLRAHMKSLPTLVRPRPGTPLHMLLTAQREVAKRYPYRVASLTRREPPPLSSVYVEQRTQASATGRAKTPLVLSPIELLHRHRNALIVGGAGGGKSTLIQQLVAASADWWLREPGGGTEPPLGRVVAVRAAAQDLLGGGAWYASLARAVNNDLGGRLDTLLAPEHFERPPATGADWLILVDGLDEVLDRGVRRELVDVLGFRVSQYGSTNRFVVASRPLEDREFGRLRTSLTGSDRTKRYGEYDLRPFDWDGVRKFAGNWFRPADGEHSPVEPAEFLDAITTAGVAPLVEVPLLATIAAIVFEEKPALPLPLDRAGLYKMFVRVLLTLRVQRQGVRLALREQLAPLGRSAEEFGDRLLEDRLSCLSYLAVQYLRSARRLSDALETWIGTRYSGLPLGVTIDHLRDVLVDTGLVAVYGDDLVFIHQSFAEYLASLILVDEFDPDRWLAEVRRSGPDSLGLFVLAAWGDAGHDARPIVEALMTPGEKWDFPHLRQAAAMIQDGGVLASGGTQEIIDLAEVAVRQLAEPPERRVLEAPKRAAQEPADRTTPAVSEVLRAILQRTRDAARVVRLVEDKRLSIRKRVAAARTLITSENSADHDLGLTELIKLAYETDLRRRERLLALLTIVEVAPRHERRHGVQRLAQIVETEYDVGIRMDAMDILRRVGEMPAAAAALLRRALDMRRPADERAQASLLLAFYLDEYRSDAEFELGRGDELEERTWRAPPIQPGPADRDIEWAVGKVAAESGLQLASSVIGRYIRTRRIDWASRAQVASVLATSAVVAPLHGGGDVPVPPGEPISWQAVNLLAADRQEPWPHRIALLLDYARQVPSRRGDVTRVLSSRLRDPYVSRRERGAVLSALLGRIDAEEIRVLALESGLPIRLRARAALEYGLRSNQAEAAAAMLTTLARLPSASLRDRADCVVRRRILPLMLRLERL</sequence>
<dbReference type="InterPro" id="IPR027417">
    <property type="entry name" value="P-loop_NTPase"/>
</dbReference>
<evidence type="ECO:0000313" key="2">
    <source>
        <dbReference type="Proteomes" id="UP000637628"/>
    </source>
</evidence>
<comment type="caution">
    <text evidence="1">The sequence shown here is derived from an EMBL/GenBank/DDBJ whole genome shotgun (WGS) entry which is preliminary data.</text>
</comment>
<gene>
    <name evidence="1" type="ORF">Adu01nite_79730</name>
</gene>
<keyword evidence="2" id="KW-1185">Reference proteome</keyword>
<dbReference type="EMBL" id="BOML01000065">
    <property type="protein sequence ID" value="GIE06623.1"/>
    <property type="molecule type" value="Genomic_DNA"/>
</dbReference>
<evidence type="ECO:0008006" key="3">
    <source>
        <dbReference type="Google" id="ProtNLM"/>
    </source>
</evidence>
<proteinExistence type="predicted"/>
<dbReference type="RefSeq" id="WP_203734480.1">
    <property type="nucleotide sequence ID" value="NZ_BAAATX010000020.1"/>
</dbReference>
<dbReference type="Gene3D" id="2.40.10.10">
    <property type="entry name" value="Trypsin-like serine proteases"/>
    <property type="match status" value="1"/>
</dbReference>
<dbReference type="SUPFAM" id="SSF50494">
    <property type="entry name" value="Trypsin-like serine proteases"/>
    <property type="match status" value="1"/>
</dbReference>
<dbReference type="InterPro" id="IPR009003">
    <property type="entry name" value="Peptidase_S1_PA"/>
</dbReference>
<dbReference type="SUPFAM" id="SSF52540">
    <property type="entry name" value="P-loop containing nucleoside triphosphate hydrolases"/>
    <property type="match status" value="1"/>
</dbReference>
<accession>A0ABQ3Z9V0</accession>
<dbReference type="Gene3D" id="3.40.50.300">
    <property type="entry name" value="P-loop containing nucleotide triphosphate hydrolases"/>
    <property type="match status" value="1"/>
</dbReference>
<organism evidence="1 2">
    <name type="scientific">Paractinoplanes durhamensis</name>
    <dbReference type="NCBI Taxonomy" id="113563"/>
    <lineage>
        <taxon>Bacteria</taxon>
        <taxon>Bacillati</taxon>
        <taxon>Actinomycetota</taxon>
        <taxon>Actinomycetes</taxon>
        <taxon>Micromonosporales</taxon>
        <taxon>Micromonosporaceae</taxon>
        <taxon>Paractinoplanes</taxon>
    </lineage>
</organism>
<evidence type="ECO:0000313" key="1">
    <source>
        <dbReference type="EMBL" id="GIE06623.1"/>
    </source>
</evidence>
<dbReference type="Proteomes" id="UP000637628">
    <property type="component" value="Unassembled WGS sequence"/>
</dbReference>
<dbReference type="Pfam" id="PF13365">
    <property type="entry name" value="Trypsin_2"/>
    <property type="match status" value="1"/>
</dbReference>
<name>A0ABQ3Z9V0_9ACTN</name>
<dbReference type="InterPro" id="IPR043504">
    <property type="entry name" value="Peptidase_S1_PA_chymotrypsin"/>
</dbReference>
<protein>
    <recommendedName>
        <fullName evidence="3">Serine protease</fullName>
    </recommendedName>
</protein>
<reference evidence="1 2" key="1">
    <citation type="submission" date="2021-01" db="EMBL/GenBank/DDBJ databases">
        <title>Whole genome shotgun sequence of Actinoplanes durhamensis NBRC 14914.</title>
        <authorList>
            <person name="Komaki H."/>
            <person name="Tamura T."/>
        </authorList>
    </citation>
    <scope>NUCLEOTIDE SEQUENCE [LARGE SCALE GENOMIC DNA]</scope>
    <source>
        <strain evidence="1 2">NBRC 14914</strain>
    </source>
</reference>